<proteinExistence type="inferred from homology"/>
<dbReference type="EMBL" id="BMJA01000001">
    <property type="protein sequence ID" value="GGA23409.1"/>
    <property type="molecule type" value="Genomic_DNA"/>
</dbReference>
<dbReference type="PANTHER" id="PTHR30065:SF1">
    <property type="entry name" value="SURFACE PRESENTATION OF ANTIGENS PROTEIN SPAR"/>
    <property type="match status" value="1"/>
</dbReference>
<dbReference type="PANTHER" id="PTHR30065">
    <property type="entry name" value="FLAGELLAR BIOSYNTHETIC PROTEIN FLIR"/>
    <property type="match status" value="1"/>
</dbReference>
<sequence length="248" mass="26178">MSDPFEFMTGLLLAMVRTSVLVSAIPTFKSSAGKAFLVPFPMAIGLCVEQASGVAGLPLAALFPLVVKEALLGAALGFMVSRVFIVMSTAGAVLDQQAGYTIGALFNPSLGHTAGPIETLYTQLLILILMTAGGGLFFPSTIMATYVAWPITTLWPSGASLDGFIHDLLTDGANSLIGMALQIATPILAMLMFSDLCVALLGRYASELSPMSMSLAIKAFLVCLMLVVTIDNQMDNMRHLIALLLRVT</sequence>
<evidence type="ECO:0000256" key="3">
    <source>
        <dbReference type="ARBA" id="ARBA00022475"/>
    </source>
</evidence>
<evidence type="ECO:0008006" key="10">
    <source>
        <dbReference type="Google" id="ProtNLM"/>
    </source>
</evidence>
<evidence type="ECO:0000256" key="7">
    <source>
        <dbReference type="SAM" id="Phobius"/>
    </source>
</evidence>
<evidence type="ECO:0000313" key="8">
    <source>
        <dbReference type="EMBL" id="GGA23409.1"/>
    </source>
</evidence>
<gene>
    <name evidence="8" type="ORF">GCM10010981_09660</name>
</gene>
<keyword evidence="3" id="KW-1003">Cell membrane</keyword>
<feature type="transmembrane region" description="Helical" evidence="7">
    <location>
        <begin position="213"/>
        <end position="230"/>
    </location>
</feature>
<reference evidence="9" key="1">
    <citation type="journal article" date="2019" name="Int. J. Syst. Evol. Microbiol.">
        <title>The Global Catalogue of Microorganisms (GCM) 10K type strain sequencing project: providing services to taxonomists for standard genome sequencing and annotation.</title>
        <authorList>
            <consortium name="The Broad Institute Genomics Platform"/>
            <consortium name="The Broad Institute Genome Sequencing Center for Infectious Disease"/>
            <person name="Wu L."/>
            <person name="Ma J."/>
        </authorList>
    </citation>
    <scope>NUCLEOTIDE SEQUENCE [LARGE SCALE GENOMIC DNA]</scope>
    <source>
        <strain evidence="9">CGMCC 1.15439</strain>
    </source>
</reference>
<evidence type="ECO:0000313" key="9">
    <source>
        <dbReference type="Proteomes" id="UP000620046"/>
    </source>
</evidence>
<accession>A0ABQ1FN29</accession>
<evidence type="ECO:0000256" key="4">
    <source>
        <dbReference type="ARBA" id="ARBA00022692"/>
    </source>
</evidence>
<comment type="similarity">
    <text evidence="2">Belongs to the FliR/MopE/SpaR family.</text>
</comment>
<comment type="caution">
    <text evidence="8">The sequence shown here is derived from an EMBL/GenBank/DDBJ whole genome shotgun (WGS) entry which is preliminary data.</text>
</comment>
<feature type="transmembrane region" description="Helical" evidence="7">
    <location>
        <begin position="40"/>
        <end position="63"/>
    </location>
</feature>
<dbReference type="Proteomes" id="UP000620046">
    <property type="component" value="Unassembled WGS sequence"/>
</dbReference>
<protein>
    <recommendedName>
        <fullName evidence="10">Type III secretion protein T</fullName>
    </recommendedName>
</protein>
<evidence type="ECO:0000256" key="2">
    <source>
        <dbReference type="ARBA" id="ARBA00009772"/>
    </source>
</evidence>
<feature type="transmembrane region" description="Helical" evidence="7">
    <location>
        <begin position="70"/>
        <end position="92"/>
    </location>
</feature>
<evidence type="ECO:0000256" key="6">
    <source>
        <dbReference type="ARBA" id="ARBA00023136"/>
    </source>
</evidence>
<keyword evidence="6 7" id="KW-0472">Membrane</keyword>
<dbReference type="PRINTS" id="PR00953">
    <property type="entry name" value="TYPE3IMRPROT"/>
</dbReference>
<dbReference type="RefSeq" id="WP_188793103.1">
    <property type="nucleotide sequence ID" value="NZ_BMJA01000001.1"/>
</dbReference>
<keyword evidence="4 7" id="KW-0812">Transmembrane</keyword>
<evidence type="ECO:0000256" key="5">
    <source>
        <dbReference type="ARBA" id="ARBA00022989"/>
    </source>
</evidence>
<keyword evidence="9" id="KW-1185">Reference proteome</keyword>
<name>A0ABQ1FN29_9GAMM</name>
<keyword evidence="5 7" id="KW-1133">Transmembrane helix</keyword>
<comment type="subcellular location">
    <subcellularLocation>
        <location evidence="1">Cell membrane</location>
        <topology evidence="1">Multi-pass membrane protein</topology>
    </subcellularLocation>
</comment>
<evidence type="ECO:0000256" key="1">
    <source>
        <dbReference type="ARBA" id="ARBA00004651"/>
    </source>
</evidence>
<feature type="transmembrane region" description="Helical" evidence="7">
    <location>
        <begin position="176"/>
        <end position="201"/>
    </location>
</feature>
<dbReference type="Pfam" id="PF01311">
    <property type="entry name" value="Bac_export_1"/>
    <property type="match status" value="1"/>
</dbReference>
<feature type="transmembrane region" description="Helical" evidence="7">
    <location>
        <begin position="124"/>
        <end position="149"/>
    </location>
</feature>
<organism evidence="8 9">
    <name type="scientific">Dyella nitratireducens</name>
    <dbReference type="NCBI Taxonomy" id="1849580"/>
    <lineage>
        <taxon>Bacteria</taxon>
        <taxon>Pseudomonadati</taxon>
        <taxon>Pseudomonadota</taxon>
        <taxon>Gammaproteobacteria</taxon>
        <taxon>Lysobacterales</taxon>
        <taxon>Rhodanobacteraceae</taxon>
        <taxon>Dyella</taxon>
    </lineage>
</organism>
<dbReference type="InterPro" id="IPR002010">
    <property type="entry name" value="T3SS_IM_R"/>
</dbReference>